<evidence type="ECO:0000313" key="8">
    <source>
        <dbReference type="Proteomes" id="UP000801864"/>
    </source>
</evidence>
<evidence type="ECO:0000256" key="1">
    <source>
        <dbReference type="ARBA" id="ARBA00013134"/>
    </source>
</evidence>
<dbReference type="GO" id="GO:0005737">
    <property type="term" value="C:cytoplasm"/>
    <property type="evidence" value="ECO:0007669"/>
    <property type="project" value="TreeGrafter"/>
</dbReference>
<dbReference type="GO" id="GO:0019172">
    <property type="term" value="F:glyoxalase III activity"/>
    <property type="evidence" value="ECO:0007669"/>
    <property type="project" value="UniProtKB-EC"/>
</dbReference>
<dbReference type="PANTHER" id="PTHR48094">
    <property type="entry name" value="PROTEIN/NUCLEIC ACID DEGLYCASE DJ-1-RELATED"/>
    <property type="match status" value="1"/>
</dbReference>
<dbReference type="GO" id="GO:0019243">
    <property type="term" value="P:methylglyoxal catabolic process to D-lactate via S-lactoyl-glutathione"/>
    <property type="evidence" value="ECO:0007669"/>
    <property type="project" value="TreeGrafter"/>
</dbReference>
<feature type="domain" description="DJ-1/PfpI" evidence="6">
    <location>
        <begin position="71"/>
        <end position="266"/>
    </location>
</feature>
<comment type="similarity">
    <text evidence="4">Belongs to the peptidase C56 family. HSP31-like subfamily.</text>
</comment>
<evidence type="ECO:0000256" key="5">
    <source>
        <dbReference type="ARBA" id="ARBA00048082"/>
    </source>
</evidence>
<evidence type="ECO:0000313" key="7">
    <source>
        <dbReference type="EMBL" id="KAF3077355.1"/>
    </source>
</evidence>
<dbReference type="EMBL" id="QLNT01000001">
    <property type="protein sequence ID" value="KAF3077355.1"/>
    <property type="molecule type" value="Genomic_DNA"/>
</dbReference>
<accession>A0A9P5CH06</accession>
<dbReference type="InterPro" id="IPR050325">
    <property type="entry name" value="Prot/Nucl_acid_deglycase"/>
</dbReference>
<keyword evidence="3" id="KW-0456">Lyase</keyword>
<proteinExistence type="inferred from homology"/>
<dbReference type="Pfam" id="PF01965">
    <property type="entry name" value="DJ-1_PfpI"/>
    <property type="match status" value="1"/>
</dbReference>
<dbReference type="Gene3D" id="3.40.50.880">
    <property type="match status" value="1"/>
</dbReference>
<name>A0A9P5CH06_9HYPO</name>
<organism evidence="7 8">
    <name type="scientific">Trichoderma lentiforme</name>
    <dbReference type="NCBI Taxonomy" id="1567552"/>
    <lineage>
        <taxon>Eukaryota</taxon>
        <taxon>Fungi</taxon>
        <taxon>Dikarya</taxon>
        <taxon>Ascomycota</taxon>
        <taxon>Pezizomycotina</taxon>
        <taxon>Sordariomycetes</taxon>
        <taxon>Hypocreomycetidae</taxon>
        <taxon>Hypocreales</taxon>
        <taxon>Hypocreaceae</taxon>
        <taxon>Trichoderma</taxon>
    </lineage>
</organism>
<dbReference type="PANTHER" id="PTHR48094:SF11">
    <property type="entry name" value="GLUTATHIONE-INDEPENDENT GLYOXALASE HSP31-RELATED"/>
    <property type="match status" value="1"/>
</dbReference>
<dbReference type="SUPFAM" id="SSF52317">
    <property type="entry name" value="Class I glutamine amidotransferase-like"/>
    <property type="match status" value="1"/>
</dbReference>
<comment type="catalytic activity">
    <reaction evidence="5">
        <text>methylglyoxal + H2O = (R)-lactate + H(+)</text>
        <dbReference type="Rhea" id="RHEA:27754"/>
        <dbReference type="ChEBI" id="CHEBI:15377"/>
        <dbReference type="ChEBI" id="CHEBI:15378"/>
        <dbReference type="ChEBI" id="CHEBI:16004"/>
        <dbReference type="ChEBI" id="CHEBI:17158"/>
        <dbReference type="EC" id="4.2.1.130"/>
    </reaction>
</comment>
<dbReference type="AlphaFoldDB" id="A0A9P5CH06"/>
<dbReference type="EC" id="4.2.1.130" evidence="1"/>
<evidence type="ECO:0000256" key="4">
    <source>
        <dbReference type="ARBA" id="ARBA00038493"/>
    </source>
</evidence>
<evidence type="ECO:0000256" key="3">
    <source>
        <dbReference type="ARBA" id="ARBA00023239"/>
    </source>
</evidence>
<evidence type="ECO:0000256" key="2">
    <source>
        <dbReference type="ARBA" id="ARBA00023016"/>
    </source>
</evidence>
<evidence type="ECO:0000259" key="6">
    <source>
        <dbReference type="Pfam" id="PF01965"/>
    </source>
</evidence>
<dbReference type="Proteomes" id="UP000801864">
    <property type="component" value="Unassembled WGS sequence"/>
</dbReference>
<dbReference type="InterPro" id="IPR029062">
    <property type="entry name" value="Class_I_gatase-like"/>
</dbReference>
<keyword evidence="2" id="KW-0346">Stress response</keyword>
<dbReference type="InterPro" id="IPR002818">
    <property type="entry name" value="DJ-1/PfpI"/>
</dbReference>
<dbReference type="CDD" id="cd03141">
    <property type="entry name" value="GATase1_Hsp31_like"/>
    <property type="match status" value="1"/>
</dbReference>
<gene>
    <name evidence="7" type="ORF">CFAM422_000365</name>
</gene>
<sequence length="270" mass="28640">MIVGDPLAILQLQLQASASQHNYKATNSQQPTSTSTIYNSDTMAPKKVLVVLTSHDKIDAIDRSSGWYLPEFAHPYHVLSGRNVEVTVVSPKGGVAPLDPASIELTKEDPISVGFLNNNKSLWENTLPLKQFAGRSGDFDAIFYPGGHGPMFDLVDDADSIALIEEFYNAGKIVSAVCHGTIALVNAKVNGEPLLKGKEVTGFTNAEEDAVQLTSAMPFLVEDRVNAVGGKFVQTAVFGNKVVVDGTLITGQNPTSASDLGEALAKAIGA</sequence>
<keyword evidence="8" id="KW-1185">Reference proteome</keyword>
<reference evidence="7 8" key="1">
    <citation type="submission" date="2018-06" db="EMBL/GenBank/DDBJ databases">
        <title>Genome analysis of cellulolytic fungus Trichoderma lentiforme CFAM-422.</title>
        <authorList>
            <person name="Steindorff A.S."/>
            <person name="Formighieri E.F."/>
            <person name="Midorikawa G.E.O."/>
            <person name="Tamietti M.S."/>
            <person name="Ramos E.Z."/>
            <person name="Silva A.S."/>
            <person name="Bon E.P.S."/>
            <person name="Mendes T.D."/>
            <person name="Damaso M.C.T."/>
            <person name="Favaro L.C.L."/>
        </authorList>
    </citation>
    <scope>NUCLEOTIDE SEQUENCE [LARGE SCALE GENOMIC DNA]</scope>
    <source>
        <strain evidence="7 8">CFAM-422</strain>
    </source>
</reference>
<protein>
    <recommendedName>
        <fullName evidence="1">D-lactate dehydratase</fullName>
        <ecNumber evidence="1">4.2.1.130</ecNumber>
    </recommendedName>
</protein>
<comment type="caution">
    <text evidence="7">The sequence shown here is derived from an EMBL/GenBank/DDBJ whole genome shotgun (WGS) entry which is preliminary data.</text>
</comment>